<feature type="region of interest" description="Disordered" evidence="1">
    <location>
        <begin position="132"/>
        <end position="157"/>
    </location>
</feature>
<gene>
    <name evidence="2" type="ORF">IFR04_001698</name>
</gene>
<evidence type="ECO:0000313" key="3">
    <source>
        <dbReference type="Proteomes" id="UP000664132"/>
    </source>
</evidence>
<feature type="region of interest" description="Disordered" evidence="1">
    <location>
        <begin position="169"/>
        <end position="246"/>
    </location>
</feature>
<accession>A0A8H7WI35</accession>
<dbReference type="OrthoDB" id="3558840at2759"/>
<dbReference type="AlphaFoldDB" id="A0A8H7WI35"/>
<comment type="caution">
    <text evidence="2">The sequence shown here is derived from an EMBL/GenBank/DDBJ whole genome shotgun (WGS) entry which is preliminary data.</text>
</comment>
<keyword evidence="3" id="KW-1185">Reference proteome</keyword>
<evidence type="ECO:0000256" key="1">
    <source>
        <dbReference type="SAM" id="MobiDB-lite"/>
    </source>
</evidence>
<protein>
    <submittedName>
        <fullName evidence="2">Uncharacterized protein</fullName>
    </submittedName>
</protein>
<proteinExistence type="predicted"/>
<reference evidence="2" key="1">
    <citation type="submission" date="2021-02" db="EMBL/GenBank/DDBJ databases">
        <title>Genome sequence Cadophora malorum strain M34.</title>
        <authorList>
            <person name="Stefanovic E."/>
            <person name="Vu D."/>
            <person name="Scully C."/>
            <person name="Dijksterhuis J."/>
            <person name="Roader J."/>
            <person name="Houbraken J."/>
        </authorList>
    </citation>
    <scope>NUCLEOTIDE SEQUENCE</scope>
    <source>
        <strain evidence="2">M34</strain>
    </source>
</reference>
<name>A0A8H7WI35_9HELO</name>
<organism evidence="2 3">
    <name type="scientific">Cadophora malorum</name>
    <dbReference type="NCBI Taxonomy" id="108018"/>
    <lineage>
        <taxon>Eukaryota</taxon>
        <taxon>Fungi</taxon>
        <taxon>Dikarya</taxon>
        <taxon>Ascomycota</taxon>
        <taxon>Pezizomycotina</taxon>
        <taxon>Leotiomycetes</taxon>
        <taxon>Helotiales</taxon>
        <taxon>Ploettnerulaceae</taxon>
        <taxon>Cadophora</taxon>
    </lineage>
</organism>
<sequence length="373" mass="41124">MPIGAHEYFSCGCSIFTFQATCTLYLCRGHNDLKPRLLERGYNPRQHVQSIGLEFAPGPAPAFTKPPPLAQAQTQPQAGNQFNFPQTHTTVQNGNFHGFPQVPVRYQSNCPQPYCNVPHANFQGSSQAQAGYQTNFPQTHDNFQNADFQSSPDNRPSFTALMAQFCNQAQEEEDNELGADPNQSDMSGSDGEGSQNNYPQNGNSRSQSIEDVDPDIKGEVSQDAMPANNPGSGNEPGDTMETTNPDNPIRIDDLQDTILDASVPFLHSVMAAARNASTTELRLSIQATANALYEAIKSGLDEAISLRDIDINCECANVKHWIQDIKEGRSTLEDMEMGLWLSGEGKDLGRQMNAERIKDRILRDCMETLSKNF</sequence>
<dbReference type="EMBL" id="JAFJYH010000013">
    <property type="protein sequence ID" value="KAG4425131.1"/>
    <property type="molecule type" value="Genomic_DNA"/>
</dbReference>
<dbReference type="Proteomes" id="UP000664132">
    <property type="component" value="Unassembled WGS sequence"/>
</dbReference>
<evidence type="ECO:0000313" key="2">
    <source>
        <dbReference type="EMBL" id="KAG4425131.1"/>
    </source>
</evidence>
<feature type="compositionally biased region" description="Polar residues" evidence="1">
    <location>
        <begin position="181"/>
        <end position="209"/>
    </location>
</feature>